<accession>A0A1H3ER34</accession>
<keyword evidence="1" id="KW-0732">Signal</keyword>
<name>A0A1H3ER34_9BACT</name>
<dbReference type="STRING" id="651662.SAMN04488069_103267"/>
<keyword evidence="3" id="KW-1185">Reference proteome</keyword>
<dbReference type="OrthoDB" id="1014491at2"/>
<gene>
    <name evidence="2" type="ORF">SAMN04488069_103267</name>
</gene>
<feature type="signal peptide" evidence="1">
    <location>
        <begin position="1"/>
        <end position="23"/>
    </location>
</feature>
<reference evidence="3" key="1">
    <citation type="submission" date="2016-10" db="EMBL/GenBank/DDBJ databases">
        <authorList>
            <person name="Varghese N."/>
            <person name="Submissions S."/>
        </authorList>
    </citation>
    <scope>NUCLEOTIDE SEQUENCE [LARGE SCALE GENOMIC DNA]</scope>
    <source>
        <strain evidence="3">CGMCC 1.8975</strain>
    </source>
</reference>
<evidence type="ECO:0000313" key="3">
    <source>
        <dbReference type="Proteomes" id="UP000199249"/>
    </source>
</evidence>
<evidence type="ECO:0000256" key="1">
    <source>
        <dbReference type="SAM" id="SignalP"/>
    </source>
</evidence>
<proteinExistence type="predicted"/>
<dbReference type="InterPro" id="IPR025737">
    <property type="entry name" value="FApF"/>
</dbReference>
<evidence type="ECO:0000313" key="2">
    <source>
        <dbReference type="EMBL" id="SDX81171.1"/>
    </source>
</evidence>
<sequence length="290" mass="32784">MRFPYFPFLAALLLPLLPQTVAAQTSTDSLTAIKSRYSLFRPVPRELMRDLAPDRPGVTESPFTVDAGHFQFETDLVRHISSRPGAEMRQRTVRANAFVLKMGLDNRTDVQLFLDAYEWDRTFATADEPGTRNRGFGDITVRLKRNLLGNDSTESPLAVAVIGSVRLPTGGRQGAGGVEYALLLPATYALADTWNLSAQLPLQLSFDRDEAQHYLQTSPSVNLDHSFRPWLTGFVEFVAQHDFRARRWDEGLNVGPIFFVGKNLQFDFGRHFALTRQADREYFVGFVVRR</sequence>
<feature type="chain" id="PRO_5011661892" evidence="1">
    <location>
        <begin position="24"/>
        <end position="290"/>
    </location>
</feature>
<dbReference type="AlphaFoldDB" id="A0A1H3ER34"/>
<dbReference type="Pfam" id="PF13557">
    <property type="entry name" value="Phenol_MetA_deg"/>
    <property type="match status" value="1"/>
</dbReference>
<dbReference type="Proteomes" id="UP000199249">
    <property type="component" value="Unassembled WGS sequence"/>
</dbReference>
<protein>
    <submittedName>
        <fullName evidence="2">Putative MetA-pathway of phenol degradation</fullName>
    </submittedName>
</protein>
<dbReference type="EMBL" id="FNOV01000003">
    <property type="protein sequence ID" value="SDX81171.1"/>
    <property type="molecule type" value="Genomic_DNA"/>
</dbReference>
<organism evidence="2 3">
    <name type="scientific">Hymenobacter psychrophilus</name>
    <dbReference type="NCBI Taxonomy" id="651662"/>
    <lineage>
        <taxon>Bacteria</taxon>
        <taxon>Pseudomonadati</taxon>
        <taxon>Bacteroidota</taxon>
        <taxon>Cytophagia</taxon>
        <taxon>Cytophagales</taxon>
        <taxon>Hymenobacteraceae</taxon>
        <taxon>Hymenobacter</taxon>
    </lineage>
</organism>
<dbReference type="RefSeq" id="WP_092738579.1">
    <property type="nucleotide sequence ID" value="NZ_FNOV01000003.1"/>
</dbReference>